<keyword evidence="1" id="KW-0723">Serine/threonine-protein kinase</keyword>
<organism evidence="4 5">
    <name type="scientific">Streptomyces bauhiniae</name>
    <dbReference type="NCBI Taxonomy" id="2340725"/>
    <lineage>
        <taxon>Bacteria</taxon>
        <taxon>Bacillati</taxon>
        <taxon>Actinomycetota</taxon>
        <taxon>Actinomycetes</taxon>
        <taxon>Kitasatosporales</taxon>
        <taxon>Streptomycetaceae</taxon>
        <taxon>Streptomyces</taxon>
    </lineage>
</organism>
<keyword evidence="5" id="KW-1185">Reference proteome</keyword>
<evidence type="ECO:0000313" key="4">
    <source>
        <dbReference type="EMBL" id="TGN79971.1"/>
    </source>
</evidence>
<evidence type="ECO:0000259" key="3">
    <source>
        <dbReference type="Pfam" id="PF13581"/>
    </source>
</evidence>
<protein>
    <submittedName>
        <fullName evidence="4">ATP-binding protein</fullName>
    </submittedName>
</protein>
<evidence type="ECO:0000256" key="1">
    <source>
        <dbReference type="ARBA" id="ARBA00022527"/>
    </source>
</evidence>
<feature type="domain" description="Histidine kinase/HSP90-like ATPase" evidence="3">
    <location>
        <begin position="21"/>
        <end position="121"/>
    </location>
</feature>
<keyword evidence="4" id="KW-0547">Nucleotide-binding</keyword>
<evidence type="ECO:0000313" key="5">
    <source>
        <dbReference type="Proteomes" id="UP000298159"/>
    </source>
</evidence>
<keyword evidence="1" id="KW-0808">Transferase</keyword>
<evidence type="ECO:0000256" key="2">
    <source>
        <dbReference type="SAM" id="MobiDB-lite"/>
    </source>
</evidence>
<dbReference type="EMBL" id="SRRT01000002">
    <property type="protein sequence ID" value="TGN79971.1"/>
    <property type="molecule type" value="Genomic_DNA"/>
</dbReference>
<dbReference type="PANTHER" id="PTHR35526">
    <property type="entry name" value="ANTI-SIGMA-F FACTOR RSBW-RELATED"/>
    <property type="match status" value="1"/>
</dbReference>
<dbReference type="InterPro" id="IPR036890">
    <property type="entry name" value="HATPase_C_sf"/>
</dbReference>
<accession>A0A4Z1DAM8</accession>
<dbReference type="GeneID" id="95447793"/>
<dbReference type="CDD" id="cd16936">
    <property type="entry name" value="HATPase_RsbW-like"/>
    <property type="match status" value="1"/>
</dbReference>
<dbReference type="GO" id="GO:0005524">
    <property type="term" value="F:ATP binding"/>
    <property type="evidence" value="ECO:0007669"/>
    <property type="project" value="UniProtKB-KW"/>
</dbReference>
<proteinExistence type="predicted"/>
<reference evidence="4 5" key="1">
    <citation type="submission" date="2019-04" db="EMBL/GenBank/DDBJ databases">
        <title>Streptomyces sp. nov. Bv016 isolated from bark of Buahinia variegata.</title>
        <authorList>
            <person name="Kanchanasin P."/>
            <person name="Tanasupawat S."/>
            <person name="Yuki M."/>
            <person name="Kudo T."/>
        </authorList>
    </citation>
    <scope>NUCLEOTIDE SEQUENCE [LARGE SCALE GENOMIC DNA]</scope>
    <source>
        <strain evidence="4 5">Bv016</strain>
    </source>
</reference>
<dbReference type="GO" id="GO:0004674">
    <property type="term" value="F:protein serine/threonine kinase activity"/>
    <property type="evidence" value="ECO:0007669"/>
    <property type="project" value="UniProtKB-KW"/>
</dbReference>
<dbReference type="Gene3D" id="3.30.565.10">
    <property type="entry name" value="Histidine kinase-like ATPase, C-terminal domain"/>
    <property type="match status" value="1"/>
</dbReference>
<feature type="region of interest" description="Disordered" evidence="2">
    <location>
        <begin position="1"/>
        <end position="21"/>
    </location>
</feature>
<dbReference type="PANTHER" id="PTHR35526:SF3">
    <property type="entry name" value="ANTI-SIGMA-F FACTOR RSBW"/>
    <property type="match status" value="1"/>
</dbReference>
<dbReference type="InterPro" id="IPR003594">
    <property type="entry name" value="HATPase_dom"/>
</dbReference>
<keyword evidence="4" id="KW-0067">ATP-binding</keyword>
<dbReference type="SUPFAM" id="SSF55874">
    <property type="entry name" value="ATPase domain of HSP90 chaperone/DNA topoisomerase II/histidine kinase"/>
    <property type="match status" value="1"/>
</dbReference>
<sequence>MPQPTTRARSTGFPGYSETLPRQPESAAVARRLVRAALAVWALDHLAEDGVLVVTELVSNAVRHARRASVRVIVERTAQRTVRLAVADLSRTGPVPCLPGLNEEEGRGLLLVAALATGWGCDERRWGKIVWAELEARR</sequence>
<dbReference type="InterPro" id="IPR050267">
    <property type="entry name" value="Anti-sigma-factor_SerPK"/>
</dbReference>
<comment type="caution">
    <text evidence="4">The sequence shown here is derived from an EMBL/GenBank/DDBJ whole genome shotgun (WGS) entry which is preliminary data.</text>
</comment>
<dbReference type="Proteomes" id="UP000298159">
    <property type="component" value="Unassembled WGS sequence"/>
</dbReference>
<keyword evidence="1" id="KW-0418">Kinase</keyword>
<dbReference type="RefSeq" id="WP_135785292.1">
    <property type="nucleotide sequence ID" value="NZ_SRRT01000002.1"/>
</dbReference>
<name>A0A4Z1DAM8_9ACTN</name>
<gene>
    <name evidence="4" type="ORF">E5083_09340</name>
</gene>
<dbReference type="AlphaFoldDB" id="A0A4Z1DAM8"/>
<dbReference type="Pfam" id="PF13581">
    <property type="entry name" value="HATPase_c_2"/>
    <property type="match status" value="1"/>
</dbReference>